<dbReference type="FunFam" id="3.70.10.10:FF:000001">
    <property type="entry name" value="Proliferating cell nuclear antigen"/>
    <property type="match status" value="1"/>
</dbReference>
<comment type="caution">
    <text evidence="10">The sequence shown here is derived from an EMBL/GenBank/DDBJ whole genome shotgun (WGS) entry which is preliminary data.</text>
</comment>
<evidence type="ECO:0000256" key="4">
    <source>
        <dbReference type="ARBA" id="ARBA00023125"/>
    </source>
</evidence>
<accession>A0A5J4UUN9</accession>
<evidence type="ECO:0000256" key="5">
    <source>
        <dbReference type="ARBA" id="ARBA00023242"/>
    </source>
</evidence>
<dbReference type="InterPro" id="IPR022649">
    <property type="entry name" value="Pr_cel_nuc_antig_C"/>
</dbReference>
<evidence type="ECO:0000256" key="2">
    <source>
        <dbReference type="ARBA" id="ARBA00010462"/>
    </source>
</evidence>
<dbReference type="EMBL" id="SNRW01012224">
    <property type="protein sequence ID" value="KAA6374107.1"/>
    <property type="molecule type" value="Genomic_DNA"/>
</dbReference>
<dbReference type="CDD" id="cd00577">
    <property type="entry name" value="PCNA"/>
    <property type="match status" value="1"/>
</dbReference>
<evidence type="ECO:0000259" key="9">
    <source>
        <dbReference type="Pfam" id="PF02747"/>
    </source>
</evidence>
<dbReference type="InterPro" id="IPR022648">
    <property type="entry name" value="Pr_cel_nuc_antig_N"/>
</dbReference>
<keyword evidence="3 7" id="KW-0235">DNA replication</keyword>
<sequence>MFEAVFEQTALLKKIVDAVRELNETVSFDVSSSGISLQTMDSSRVSLVTLLLRADAFGNNFRCDKNMTLGVNLKALTKLLKTAANDDSTTLRADEDSNTLVVVIDSPKEKKVSSFELKLLDLNAEPLAVYDTEAKATITMSAAEFSRVCRDLGTIGDTVVIDAQKDGVSFSVTGDELSGNIILRPSESVDDGESSIGIQIEEPMQQSFALRFLNMFTKATPLSTTVILSLSPEQPFCVEYRIEEAGSIKYFLAPKIEDVE</sequence>
<dbReference type="Pfam" id="PF02747">
    <property type="entry name" value="PCNA_C"/>
    <property type="match status" value="1"/>
</dbReference>
<reference evidence="10 11" key="1">
    <citation type="submission" date="2019-03" db="EMBL/GenBank/DDBJ databases">
        <title>Single cell metagenomics reveals metabolic interactions within the superorganism composed of flagellate Streblomastix strix and complex community of Bacteroidetes bacteria on its surface.</title>
        <authorList>
            <person name="Treitli S.C."/>
            <person name="Kolisko M."/>
            <person name="Husnik F."/>
            <person name="Keeling P."/>
            <person name="Hampl V."/>
        </authorList>
    </citation>
    <scope>NUCLEOTIDE SEQUENCE [LARGE SCALE GENOMIC DNA]</scope>
    <source>
        <strain evidence="10">ST1C</strain>
    </source>
</reference>
<evidence type="ECO:0000256" key="1">
    <source>
        <dbReference type="ARBA" id="ARBA00004123"/>
    </source>
</evidence>
<evidence type="ECO:0000256" key="7">
    <source>
        <dbReference type="RuleBase" id="RU003671"/>
    </source>
</evidence>
<dbReference type="Pfam" id="PF00705">
    <property type="entry name" value="PCNA_N"/>
    <property type="match status" value="1"/>
</dbReference>
<comment type="function">
    <text evidence="6">This protein is an auxiliary protein of DNA polymerase delta and is involved in the control of eukaryotic DNA replication by increasing the polymerase's processivity during elongation of the leading strand.</text>
</comment>
<dbReference type="GO" id="GO:0019985">
    <property type="term" value="P:translesion synthesis"/>
    <property type="evidence" value="ECO:0007669"/>
    <property type="project" value="TreeGrafter"/>
</dbReference>
<evidence type="ECO:0000259" key="8">
    <source>
        <dbReference type="Pfam" id="PF00705"/>
    </source>
</evidence>
<dbReference type="SUPFAM" id="SSF55979">
    <property type="entry name" value="DNA clamp"/>
    <property type="match status" value="2"/>
</dbReference>
<dbReference type="NCBIfam" id="TIGR00590">
    <property type="entry name" value="pcna"/>
    <property type="match status" value="1"/>
</dbReference>
<evidence type="ECO:0000313" key="11">
    <source>
        <dbReference type="Proteomes" id="UP000324800"/>
    </source>
</evidence>
<dbReference type="Proteomes" id="UP000324800">
    <property type="component" value="Unassembled WGS sequence"/>
</dbReference>
<protein>
    <recommendedName>
        <fullName evidence="6">DNA sliding clamp PCNA</fullName>
    </recommendedName>
</protein>
<dbReference type="FunFam" id="3.10.150.10:FF:000006">
    <property type="entry name" value="Proliferating cell nuclear antigen"/>
    <property type="match status" value="1"/>
</dbReference>
<dbReference type="GO" id="GO:0003677">
    <property type="term" value="F:DNA binding"/>
    <property type="evidence" value="ECO:0007669"/>
    <property type="project" value="UniProtKB-KW"/>
</dbReference>
<dbReference type="GO" id="GO:0043626">
    <property type="term" value="C:PCNA complex"/>
    <property type="evidence" value="ECO:0007669"/>
    <property type="project" value="TreeGrafter"/>
</dbReference>
<organism evidence="10 11">
    <name type="scientific">Streblomastix strix</name>
    <dbReference type="NCBI Taxonomy" id="222440"/>
    <lineage>
        <taxon>Eukaryota</taxon>
        <taxon>Metamonada</taxon>
        <taxon>Preaxostyla</taxon>
        <taxon>Oxymonadida</taxon>
        <taxon>Streblomastigidae</taxon>
        <taxon>Streblomastix</taxon>
    </lineage>
</organism>
<dbReference type="AlphaFoldDB" id="A0A5J4UUN9"/>
<dbReference type="HAMAP" id="MF_00317">
    <property type="entry name" value="DNApol_clamp_arch"/>
    <property type="match status" value="1"/>
</dbReference>
<name>A0A5J4UUN9_9EUKA</name>
<keyword evidence="4 7" id="KW-0238">DNA-binding</keyword>
<gene>
    <name evidence="10" type="ORF">EZS28_030366</name>
</gene>
<dbReference type="PANTHER" id="PTHR11352">
    <property type="entry name" value="PROLIFERATING CELL NUCLEAR ANTIGEN"/>
    <property type="match status" value="1"/>
</dbReference>
<dbReference type="OrthoDB" id="534348at2759"/>
<evidence type="ECO:0000256" key="3">
    <source>
        <dbReference type="ARBA" id="ARBA00022705"/>
    </source>
</evidence>
<comment type="similarity">
    <text evidence="2 7">Belongs to the PCNA family.</text>
</comment>
<dbReference type="PANTHER" id="PTHR11352:SF0">
    <property type="entry name" value="PROLIFERATING CELL NUCLEAR ANTIGEN"/>
    <property type="match status" value="1"/>
</dbReference>
<feature type="domain" description="Proliferating cell nuclear antigen PCNA N-terminal" evidence="8">
    <location>
        <begin position="1"/>
        <end position="124"/>
    </location>
</feature>
<dbReference type="GO" id="GO:0006275">
    <property type="term" value="P:regulation of DNA replication"/>
    <property type="evidence" value="ECO:0007669"/>
    <property type="project" value="InterPro"/>
</dbReference>
<dbReference type="GO" id="GO:0006272">
    <property type="term" value="P:leading strand elongation"/>
    <property type="evidence" value="ECO:0007669"/>
    <property type="project" value="TreeGrafter"/>
</dbReference>
<evidence type="ECO:0000256" key="6">
    <source>
        <dbReference type="RuleBase" id="RU000641"/>
    </source>
</evidence>
<dbReference type="GO" id="GO:0006298">
    <property type="term" value="P:mismatch repair"/>
    <property type="evidence" value="ECO:0007669"/>
    <property type="project" value="TreeGrafter"/>
</dbReference>
<dbReference type="Gene3D" id="3.70.10.10">
    <property type="match status" value="1"/>
</dbReference>
<dbReference type="GO" id="GO:0030337">
    <property type="term" value="F:DNA polymerase processivity factor activity"/>
    <property type="evidence" value="ECO:0007669"/>
    <property type="project" value="InterPro"/>
</dbReference>
<dbReference type="InterPro" id="IPR000730">
    <property type="entry name" value="Pr_cel_nuc_antig"/>
</dbReference>
<dbReference type="PRINTS" id="PR00339">
    <property type="entry name" value="PCNACYCLIN"/>
</dbReference>
<evidence type="ECO:0000313" key="10">
    <source>
        <dbReference type="EMBL" id="KAA6374107.1"/>
    </source>
</evidence>
<dbReference type="InterPro" id="IPR046938">
    <property type="entry name" value="DNA_clamp_sf"/>
</dbReference>
<comment type="subcellular location">
    <subcellularLocation>
        <location evidence="1 6">Nucleus</location>
    </subcellularLocation>
</comment>
<proteinExistence type="inferred from homology"/>
<feature type="domain" description="Proliferating cell nuclear antigen PCNA C-terminal" evidence="9">
    <location>
        <begin position="130"/>
        <end position="255"/>
    </location>
</feature>
<keyword evidence="5 6" id="KW-0539">Nucleus</keyword>